<dbReference type="SUPFAM" id="SSF48264">
    <property type="entry name" value="Cytochrome P450"/>
    <property type="match status" value="1"/>
</dbReference>
<dbReference type="AlphaFoldDB" id="G2XPQ3"/>
<accession>G2XPQ3</accession>
<dbReference type="HOGENOM" id="CLU_2037683_0_0_1"/>
<dbReference type="GO" id="GO:0016705">
    <property type="term" value="F:oxidoreductase activity, acting on paired donors, with incorporation or reduction of molecular oxygen"/>
    <property type="evidence" value="ECO:0007669"/>
    <property type="project" value="InterPro"/>
</dbReference>
<dbReference type="Pfam" id="PF00067">
    <property type="entry name" value="p450"/>
    <property type="match status" value="1"/>
</dbReference>
<dbReference type="GO" id="GO:0020037">
    <property type="term" value="F:heme binding"/>
    <property type="evidence" value="ECO:0007669"/>
    <property type="project" value="InterPro"/>
</dbReference>
<evidence type="ECO:0000256" key="1">
    <source>
        <dbReference type="ARBA" id="ARBA00023026"/>
    </source>
</evidence>
<dbReference type="InterPro" id="IPR001128">
    <property type="entry name" value="Cyt_P450"/>
</dbReference>
<gene>
    <name evidence="2" type="ORF">BofuT4_P072760.1</name>
</gene>
<keyword evidence="1" id="KW-0843">Virulence</keyword>
<dbReference type="Proteomes" id="UP000008177">
    <property type="component" value="Unplaced contigs"/>
</dbReference>
<evidence type="ECO:0000313" key="3">
    <source>
        <dbReference type="Proteomes" id="UP000008177"/>
    </source>
</evidence>
<dbReference type="STRING" id="999810.G2XPQ3"/>
<dbReference type="InParanoid" id="G2XPQ3"/>
<protein>
    <submittedName>
        <fullName evidence="2">Uncharacterized protein</fullName>
    </submittedName>
</protein>
<dbReference type="GO" id="GO:0004497">
    <property type="term" value="F:monooxygenase activity"/>
    <property type="evidence" value="ECO:0007669"/>
    <property type="project" value="InterPro"/>
</dbReference>
<name>G2XPQ3_BOTF4</name>
<dbReference type="EMBL" id="FQ790249">
    <property type="protein sequence ID" value="CCD33597.1"/>
    <property type="molecule type" value="Genomic_DNA"/>
</dbReference>
<dbReference type="Gene3D" id="1.10.630.10">
    <property type="entry name" value="Cytochrome P450"/>
    <property type="match status" value="1"/>
</dbReference>
<sequence>MAELEEIPGPPGLPFLGNVSEVDPVNSIASLERLAEIYGPIFKLNLGGVEKLFISTQALLNEICDEKRFTKVVAGSLEQVRNGVGDGLFTARHGEENWELAHRILMPGVYQQSQQIVTSNH</sequence>
<evidence type="ECO:0000313" key="2">
    <source>
        <dbReference type="EMBL" id="CCD33597.1"/>
    </source>
</evidence>
<reference evidence="3" key="1">
    <citation type="journal article" date="2011" name="PLoS Genet.">
        <title>Genomic analysis of the necrotrophic fungal pathogens Sclerotinia sclerotiorum and Botrytis cinerea.</title>
        <authorList>
            <person name="Amselem J."/>
            <person name="Cuomo C.A."/>
            <person name="van Kan J.A."/>
            <person name="Viaud M."/>
            <person name="Benito E.P."/>
            <person name="Couloux A."/>
            <person name="Coutinho P.M."/>
            <person name="de Vries R.P."/>
            <person name="Dyer P.S."/>
            <person name="Fillinger S."/>
            <person name="Fournier E."/>
            <person name="Gout L."/>
            <person name="Hahn M."/>
            <person name="Kohn L."/>
            <person name="Lapalu N."/>
            <person name="Plummer K.M."/>
            <person name="Pradier J.M."/>
            <person name="Quevillon E."/>
            <person name="Sharon A."/>
            <person name="Simon A."/>
            <person name="ten Have A."/>
            <person name="Tudzynski B."/>
            <person name="Tudzynski P."/>
            <person name="Wincker P."/>
            <person name="Andrew M."/>
            <person name="Anthouard V."/>
            <person name="Beever R.E."/>
            <person name="Beffa R."/>
            <person name="Benoit I."/>
            <person name="Bouzid O."/>
            <person name="Brault B."/>
            <person name="Chen Z."/>
            <person name="Choquer M."/>
            <person name="Collemare J."/>
            <person name="Cotton P."/>
            <person name="Danchin E.G."/>
            <person name="Da Silva C."/>
            <person name="Gautier A."/>
            <person name="Giraud C."/>
            <person name="Giraud T."/>
            <person name="Gonzalez C."/>
            <person name="Grossetete S."/>
            <person name="Guldener U."/>
            <person name="Henrissat B."/>
            <person name="Howlett B.J."/>
            <person name="Kodira C."/>
            <person name="Kretschmer M."/>
            <person name="Lappartient A."/>
            <person name="Leroch M."/>
            <person name="Levis C."/>
            <person name="Mauceli E."/>
            <person name="Neuveglise C."/>
            <person name="Oeser B."/>
            <person name="Pearson M."/>
            <person name="Poulain J."/>
            <person name="Poussereau N."/>
            <person name="Quesneville H."/>
            <person name="Rascle C."/>
            <person name="Schumacher J."/>
            <person name="Segurens B."/>
            <person name="Sexton A."/>
            <person name="Silva E."/>
            <person name="Sirven C."/>
            <person name="Soanes D.M."/>
            <person name="Talbot N.J."/>
            <person name="Templeton M."/>
            <person name="Yandava C."/>
            <person name="Yarden O."/>
            <person name="Zeng Q."/>
            <person name="Rollins J.A."/>
            <person name="Lebrun M.H."/>
            <person name="Dickman M."/>
        </authorList>
    </citation>
    <scope>NUCLEOTIDE SEQUENCE [LARGE SCALE GENOMIC DNA]</scope>
    <source>
        <strain evidence="3">T4</strain>
    </source>
</reference>
<organism evidence="2 3">
    <name type="scientific">Botryotinia fuckeliana (strain T4)</name>
    <name type="common">Noble rot fungus</name>
    <name type="synonym">Botrytis cinerea</name>
    <dbReference type="NCBI Taxonomy" id="999810"/>
    <lineage>
        <taxon>Eukaryota</taxon>
        <taxon>Fungi</taxon>
        <taxon>Dikarya</taxon>
        <taxon>Ascomycota</taxon>
        <taxon>Pezizomycotina</taxon>
        <taxon>Leotiomycetes</taxon>
        <taxon>Helotiales</taxon>
        <taxon>Sclerotiniaceae</taxon>
        <taxon>Botrytis</taxon>
    </lineage>
</organism>
<dbReference type="GO" id="GO:0005506">
    <property type="term" value="F:iron ion binding"/>
    <property type="evidence" value="ECO:0007669"/>
    <property type="project" value="InterPro"/>
</dbReference>
<proteinExistence type="predicted"/>
<dbReference type="InterPro" id="IPR036396">
    <property type="entry name" value="Cyt_P450_sf"/>
</dbReference>